<proteinExistence type="predicted"/>
<feature type="compositionally biased region" description="Acidic residues" evidence="1">
    <location>
        <begin position="26"/>
        <end position="36"/>
    </location>
</feature>
<dbReference type="EMBL" id="SIDB01000009">
    <property type="protein sequence ID" value="KAI3428188.1"/>
    <property type="molecule type" value="Genomic_DNA"/>
</dbReference>
<feature type="compositionally biased region" description="Low complexity" evidence="1">
    <location>
        <begin position="16"/>
        <end position="25"/>
    </location>
</feature>
<name>A0A9D4YV71_CHLVU</name>
<dbReference type="AlphaFoldDB" id="A0A9D4YV71"/>
<feature type="compositionally biased region" description="Basic and acidic residues" evidence="1">
    <location>
        <begin position="47"/>
        <end position="72"/>
    </location>
</feature>
<reference evidence="2" key="1">
    <citation type="journal article" date="2019" name="Plant J.">
        <title>Chlorella vulgaris genome assembly and annotation reveals the molecular basis for metabolic acclimation to high light conditions.</title>
        <authorList>
            <person name="Cecchin M."/>
            <person name="Marcolungo L."/>
            <person name="Rossato M."/>
            <person name="Girolomoni L."/>
            <person name="Cosentino E."/>
            <person name="Cuine S."/>
            <person name="Li-Beisson Y."/>
            <person name="Delledonne M."/>
            <person name="Ballottari M."/>
        </authorList>
    </citation>
    <scope>NUCLEOTIDE SEQUENCE</scope>
    <source>
        <strain evidence="2">211/11P</strain>
    </source>
</reference>
<gene>
    <name evidence="2" type="ORF">D9Q98_006568</name>
</gene>
<accession>A0A9D4YV71</accession>
<feature type="region of interest" description="Disordered" evidence="1">
    <location>
        <begin position="1"/>
        <end position="121"/>
    </location>
</feature>
<dbReference type="OrthoDB" id="515375at2759"/>
<organism evidence="2 3">
    <name type="scientific">Chlorella vulgaris</name>
    <name type="common">Green alga</name>
    <dbReference type="NCBI Taxonomy" id="3077"/>
    <lineage>
        <taxon>Eukaryota</taxon>
        <taxon>Viridiplantae</taxon>
        <taxon>Chlorophyta</taxon>
        <taxon>core chlorophytes</taxon>
        <taxon>Trebouxiophyceae</taxon>
        <taxon>Chlorellales</taxon>
        <taxon>Chlorellaceae</taxon>
        <taxon>Chlorella clade</taxon>
        <taxon>Chlorella</taxon>
    </lineage>
</organism>
<feature type="compositionally biased region" description="Acidic residues" evidence="1">
    <location>
        <begin position="98"/>
        <end position="119"/>
    </location>
</feature>
<sequence>MVSTRRRQAEEEPEQHVAAAAASQSDSDDSDDDAPEEVSLATGKQSAEQRRKAEADAKVAARAAAKEKRAAQQERQLAAKAERRAAAAAEAAATISEGEAEEPEDEDEEEEEADEEELDLLPNNILEALASNKRTVPTADQSRLISEQLRRQQQDPGQPLLVLGQAQRTEIVEREVGPVVVRVLNVEQRTKASQTAREFLQKRLYAGVKRSADMLKPARSLQPAHIAAQRRR</sequence>
<comment type="caution">
    <text evidence="2">The sequence shown here is derived from an EMBL/GenBank/DDBJ whole genome shotgun (WGS) entry which is preliminary data.</text>
</comment>
<protein>
    <submittedName>
        <fullName evidence="2">Uncharacterized protein</fullName>
    </submittedName>
</protein>
<reference evidence="2" key="2">
    <citation type="submission" date="2020-11" db="EMBL/GenBank/DDBJ databases">
        <authorList>
            <person name="Cecchin M."/>
            <person name="Marcolungo L."/>
            <person name="Rossato M."/>
            <person name="Girolomoni L."/>
            <person name="Cosentino E."/>
            <person name="Cuine S."/>
            <person name="Li-Beisson Y."/>
            <person name="Delledonne M."/>
            <person name="Ballottari M."/>
        </authorList>
    </citation>
    <scope>NUCLEOTIDE SEQUENCE</scope>
    <source>
        <strain evidence="2">211/11P</strain>
        <tissue evidence="2">Whole cell</tissue>
    </source>
</reference>
<keyword evidence="3" id="KW-1185">Reference proteome</keyword>
<evidence type="ECO:0000313" key="2">
    <source>
        <dbReference type="EMBL" id="KAI3428188.1"/>
    </source>
</evidence>
<evidence type="ECO:0000313" key="3">
    <source>
        <dbReference type="Proteomes" id="UP001055712"/>
    </source>
</evidence>
<feature type="compositionally biased region" description="Low complexity" evidence="1">
    <location>
        <begin position="86"/>
        <end position="97"/>
    </location>
</feature>
<evidence type="ECO:0000256" key="1">
    <source>
        <dbReference type="SAM" id="MobiDB-lite"/>
    </source>
</evidence>
<dbReference type="Proteomes" id="UP001055712">
    <property type="component" value="Unassembled WGS sequence"/>
</dbReference>